<keyword evidence="7 11" id="KW-0132">Cell division</keyword>
<feature type="region of interest" description="Disordered" evidence="12">
    <location>
        <begin position="1"/>
        <end position="32"/>
    </location>
</feature>
<dbReference type="PANTHER" id="PTHR13108">
    <property type="entry name" value="CONDENSIN COMPLEX SUBUNIT 2"/>
    <property type="match status" value="1"/>
</dbReference>
<dbReference type="PIRSF" id="PIRSF017126">
    <property type="entry name" value="Condensin_H"/>
    <property type="match status" value="1"/>
</dbReference>
<accession>A0A317SZL2</accession>
<dbReference type="GO" id="GO:0051301">
    <property type="term" value="P:cell division"/>
    <property type="evidence" value="ECO:0007669"/>
    <property type="project" value="UniProtKB-KW"/>
</dbReference>
<evidence type="ECO:0000256" key="2">
    <source>
        <dbReference type="ARBA" id="ARBA00004496"/>
    </source>
</evidence>
<evidence type="ECO:0000313" key="13">
    <source>
        <dbReference type="EMBL" id="PWW79340.1"/>
    </source>
</evidence>
<evidence type="ECO:0000256" key="3">
    <source>
        <dbReference type="ARBA" id="ARBA00009471"/>
    </source>
</evidence>
<keyword evidence="10 11" id="KW-0131">Cell cycle</keyword>
<keyword evidence="14" id="KW-1185">Reference proteome</keyword>
<feature type="compositionally biased region" description="Acidic residues" evidence="12">
    <location>
        <begin position="197"/>
        <end position="212"/>
    </location>
</feature>
<feature type="compositionally biased region" description="Acidic residues" evidence="12">
    <location>
        <begin position="295"/>
        <end position="319"/>
    </location>
</feature>
<dbReference type="OrthoDB" id="362021at2759"/>
<dbReference type="PANTHER" id="PTHR13108:SF9">
    <property type="entry name" value="CONDENSIN COMPLEX SUBUNIT 2"/>
    <property type="match status" value="1"/>
</dbReference>
<dbReference type="Pfam" id="PF05786">
    <property type="entry name" value="Cnd2"/>
    <property type="match status" value="2"/>
</dbReference>
<evidence type="ECO:0000313" key="14">
    <source>
        <dbReference type="Proteomes" id="UP000246991"/>
    </source>
</evidence>
<dbReference type="AlphaFoldDB" id="A0A317SZL2"/>
<keyword evidence="9 11" id="KW-0226">DNA condensation</keyword>
<feature type="region of interest" description="Disordered" evidence="12">
    <location>
        <begin position="691"/>
        <end position="711"/>
    </location>
</feature>
<name>A0A317SZL2_9PEZI</name>
<dbReference type="STRING" id="42249.A0A317SZL2"/>
<dbReference type="InterPro" id="IPR022816">
    <property type="entry name" value="Condensin_barren_su2"/>
</dbReference>
<evidence type="ECO:0000256" key="10">
    <source>
        <dbReference type="ARBA" id="ARBA00023306"/>
    </source>
</evidence>
<reference evidence="13 14" key="1">
    <citation type="submission" date="2018-03" db="EMBL/GenBank/DDBJ databases">
        <title>Genomes of Pezizomycetes fungi and the evolution of truffles.</title>
        <authorList>
            <person name="Murat C."/>
            <person name="Payen T."/>
            <person name="Noel B."/>
            <person name="Kuo A."/>
            <person name="Martin F.M."/>
        </authorList>
    </citation>
    <scope>NUCLEOTIDE SEQUENCE [LARGE SCALE GENOMIC DNA]</scope>
    <source>
        <strain evidence="13">091103-1</strain>
    </source>
</reference>
<keyword evidence="8 11" id="KW-0498">Mitosis</keyword>
<feature type="region of interest" description="Disordered" evidence="12">
    <location>
        <begin position="282"/>
        <end position="319"/>
    </location>
</feature>
<dbReference type="GO" id="GO:0005737">
    <property type="term" value="C:cytoplasm"/>
    <property type="evidence" value="ECO:0007669"/>
    <property type="project" value="UniProtKB-SubCell"/>
</dbReference>
<dbReference type="Proteomes" id="UP000246991">
    <property type="component" value="Unassembled WGS sequence"/>
</dbReference>
<feature type="region of interest" description="Disordered" evidence="12">
    <location>
        <begin position="183"/>
        <end position="227"/>
    </location>
</feature>
<gene>
    <name evidence="13" type="ORF">C7212DRAFT_360776</name>
</gene>
<comment type="function">
    <text evidence="11">Regulatory subunit of the condensin complex, a complex required for conversion of interphase chromatin into mitotic-like condense chromosomes.</text>
</comment>
<feature type="compositionally biased region" description="Basic and acidic residues" evidence="12">
    <location>
        <begin position="691"/>
        <end position="706"/>
    </location>
</feature>
<sequence>MINSPRVPRLRRSGGHEYVPSPLRPSPMGTKIPLNDDVAEKAKRFKKRSLLRGLQANEIVAAASPARRQTIGSADDPTTPRNLASLRGGVAGEGTIDAVTPMRKVPILANFEEWMKLATDNKINATNSWNFALIDYFYDMSLLKEGEGINFQKASCTLDGCVKIYTNRVDSVATETGKLLSGLADSNSKGKDRDGEEGGGSDDEAGEDGEDGEGSKRRKRKAQRSSEATLAKDFASLQIKKHDLELNVDPLFKKATADFDEGGAKGLLLNNLSIDSSGRIVFDSSDDSSRTDPVDKEDDGIKEEDEEDEAPKEPEPVEEDKVEIDFNALRNKFFPNLNILDQQDICPSLKNFDLGDPAGSLDIPFLKALEERGDDGDILASDIEGPDGPIGDGGLTERPDMAFGFDAGFGIGDDDDGDMGFGEGGEIWANETIVDAAQRFMSPAKRPLLGLGGEGDEDEDTKDFTVGFGGGADDILNYFDETLKKNWAGPEHWRIRKLKDNSKPVNAPVRQRKEKETFLIDFMNPGAEVADDVVRPKKGTASINMPKKDWKSKSRNLLPDDKHFNSTQLKKLFLKPKTVLYATKSSKATGGGKPVEGRPEDMDEEFWAREDMAKNIQASSSLWQLRCQLLQRRRSRHPSGGATQGVEFGNQLVTSSRRVRPEYVQYAKIAKKVDVRKLKEKLWDGLSFSNTKKEEQPDVGRENAVKDDEEMEDVKVEERKFTQVMNGLQEVYPQKAMADISTSYCFICLLHLANEKGLVIEGNEALSELSVRRDMTAEGMDEY</sequence>
<evidence type="ECO:0000256" key="6">
    <source>
        <dbReference type="ARBA" id="ARBA00022490"/>
    </source>
</evidence>
<evidence type="ECO:0000256" key="9">
    <source>
        <dbReference type="ARBA" id="ARBA00023067"/>
    </source>
</evidence>
<protein>
    <recommendedName>
        <fullName evidence="4 11">Condensin complex subunit 2</fullName>
    </recommendedName>
</protein>
<evidence type="ECO:0000256" key="4">
    <source>
        <dbReference type="ARBA" id="ARBA00016065"/>
    </source>
</evidence>
<comment type="similarity">
    <text evidence="3 11">Belongs to the CND2 (condensin subunit 2) family.</text>
</comment>
<keyword evidence="6" id="KW-0963">Cytoplasm</keyword>
<comment type="subcellular location">
    <subcellularLocation>
        <location evidence="1">Chromosome</location>
    </subcellularLocation>
    <subcellularLocation>
        <location evidence="2">Cytoplasm</location>
    </subcellularLocation>
</comment>
<evidence type="ECO:0000256" key="8">
    <source>
        <dbReference type="ARBA" id="ARBA00022776"/>
    </source>
</evidence>
<evidence type="ECO:0000256" key="5">
    <source>
        <dbReference type="ARBA" id="ARBA00022454"/>
    </source>
</evidence>
<dbReference type="GO" id="GO:0007076">
    <property type="term" value="P:mitotic chromosome condensation"/>
    <property type="evidence" value="ECO:0007669"/>
    <property type="project" value="InterPro"/>
</dbReference>
<evidence type="ECO:0000256" key="7">
    <source>
        <dbReference type="ARBA" id="ARBA00022618"/>
    </source>
</evidence>
<dbReference type="EMBL" id="PYWC01000009">
    <property type="protein sequence ID" value="PWW79340.1"/>
    <property type="molecule type" value="Genomic_DNA"/>
</dbReference>
<dbReference type="GO" id="GO:0003682">
    <property type="term" value="F:chromatin binding"/>
    <property type="evidence" value="ECO:0007669"/>
    <property type="project" value="TreeGrafter"/>
</dbReference>
<comment type="caution">
    <text evidence="13">The sequence shown here is derived from an EMBL/GenBank/DDBJ whole genome shotgun (WGS) entry which is preliminary data.</text>
</comment>
<evidence type="ECO:0000256" key="12">
    <source>
        <dbReference type="SAM" id="MobiDB-lite"/>
    </source>
</evidence>
<evidence type="ECO:0000256" key="1">
    <source>
        <dbReference type="ARBA" id="ARBA00004286"/>
    </source>
</evidence>
<evidence type="ECO:0000256" key="11">
    <source>
        <dbReference type="PIRNR" id="PIRNR017126"/>
    </source>
</evidence>
<keyword evidence="5" id="KW-0158">Chromosome</keyword>
<organism evidence="13 14">
    <name type="scientific">Tuber magnatum</name>
    <name type="common">white Piedmont truffle</name>
    <dbReference type="NCBI Taxonomy" id="42249"/>
    <lineage>
        <taxon>Eukaryota</taxon>
        <taxon>Fungi</taxon>
        <taxon>Dikarya</taxon>
        <taxon>Ascomycota</taxon>
        <taxon>Pezizomycotina</taxon>
        <taxon>Pezizomycetes</taxon>
        <taxon>Pezizales</taxon>
        <taxon>Tuberaceae</taxon>
        <taxon>Tuber</taxon>
    </lineage>
</organism>
<dbReference type="GO" id="GO:0000796">
    <property type="term" value="C:condensin complex"/>
    <property type="evidence" value="ECO:0007669"/>
    <property type="project" value="InterPro"/>
</dbReference>
<proteinExistence type="inferred from homology"/>